<dbReference type="Pfam" id="PF13692">
    <property type="entry name" value="Glyco_trans_1_4"/>
    <property type="match status" value="1"/>
</dbReference>
<comment type="caution">
    <text evidence="1">The sequence shown here is derived from an EMBL/GenBank/DDBJ whole genome shotgun (WGS) entry which is preliminary data.</text>
</comment>
<reference evidence="1 2" key="1">
    <citation type="submission" date="2016-02" db="EMBL/GenBank/DDBJ databases">
        <title>Species-wide whole genome sequencing reveals diversity, host range in Lonsdalea quercina.</title>
        <authorList>
            <person name="Li Y."/>
        </authorList>
    </citation>
    <scope>NUCLEOTIDE SEQUENCE [LARGE SCALE GENOMIC DNA]</scope>
    <source>
        <strain evidence="1 2">LMG 26264</strain>
    </source>
</reference>
<dbReference type="AlphaFoldDB" id="A0A1X3RY58"/>
<dbReference type="Gene3D" id="3.40.50.2000">
    <property type="entry name" value="Glycogen Phosphorylase B"/>
    <property type="match status" value="1"/>
</dbReference>
<organism evidence="1 2">
    <name type="scientific">Lonsdalea iberica</name>
    <dbReference type="NCBI Taxonomy" id="1082703"/>
    <lineage>
        <taxon>Bacteria</taxon>
        <taxon>Pseudomonadati</taxon>
        <taxon>Pseudomonadota</taxon>
        <taxon>Gammaproteobacteria</taxon>
        <taxon>Enterobacterales</taxon>
        <taxon>Pectobacteriaceae</taxon>
        <taxon>Lonsdalea</taxon>
    </lineage>
</organism>
<protein>
    <recommendedName>
        <fullName evidence="3">Glycosyl transferase family 1 domain-containing protein</fullName>
    </recommendedName>
</protein>
<evidence type="ECO:0008006" key="3">
    <source>
        <dbReference type="Google" id="ProtNLM"/>
    </source>
</evidence>
<evidence type="ECO:0000313" key="1">
    <source>
        <dbReference type="EMBL" id="OSN06948.1"/>
    </source>
</evidence>
<accession>A0A1X3RY58</accession>
<sequence>MTVNTIISTLHSLRPDISEDEIKHLILNDEKYYEMYPDVKKAKICAVDHFVRHGEAEGRQWCFPNLSFSKKFPQKVDGKKVIYSTLPAESGSFIYRGFYVNGKGSLVLGNDAQTAELLTGIFSAEEIILLRPTNNEKMQYIIKLCRKLGVKLSLDLDDLLLPEYIDLLGESRSGTISKRQVFEHMLKDSALILAADEIICSTQKIAELHVGLARKITISKNKLPTYLFKKNKSFFGDKLDHKKRKAKLLYLSGGFSHKKDYSLINGVLLRLAQEMPNKFSINFFGKLHDYSEIFNTIGCDSKFIPLRPFEDMLDTIREHDLVLVPLENTVFNDAKSNIKFIEAASQGVPVIASTASEYLSCIQDNVNGWLCENEIEWYEKLRHIISTPSVVYNVGINAHKTALKEFSI</sequence>
<proteinExistence type="predicted"/>
<gene>
    <name evidence="1" type="ORF">AU511_05480</name>
</gene>
<dbReference type="EMBL" id="LUTP01000010">
    <property type="protein sequence ID" value="OSN06948.1"/>
    <property type="molecule type" value="Genomic_DNA"/>
</dbReference>
<name>A0A1X3RY58_9GAMM</name>
<dbReference type="SUPFAM" id="SSF53756">
    <property type="entry name" value="UDP-Glycosyltransferase/glycogen phosphorylase"/>
    <property type="match status" value="1"/>
</dbReference>
<dbReference type="OrthoDB" id="5123492at2"/>
<dbReference type="Proteomes" id="UP000194020">
    <property type="component" value="Unassembled WGS sequence"/>
</dbReference>
<evidence type="ECO:0000313" key="2">
    <source>
        <dbReference type="Proteomes" id="UP000194020"/>
    </source>
</evidence>
<dbReference type="RefSeq" id="WP_094109054.1">
    <property type="nucleotide sequence ID" value="NZ_LUTP01000010.1"/>
</dbReference>